<dbReference type="InterPro" id="IPR000713">
    <property type="entry name" value="Mur_ligase_N"/>
</dbReference>
<comment type="cofactor">
    <cofactor evidence="9">
        <name>Mg(2+)</name>
        <dbReference type="ChEBI" id="CHEBI:18420"/>
    </cofactor>
</comment>
<evidence type="ECO:0000256" key="8">
    <source>
        <dbReference type="ARBA" id="ARBA00023316"/>
    </source>
</evidence>
<keyword evidence="1 9" id="KW-0436">Ligase</keyword>
<dbReference type="HAMAP" id="MF_02020">
    <property type="entry name" value="Mpl"/>
    <property type="match status" value="1"/>
</dbReference>
<evidence type="ECO:0000259" key="12">
    <source>
        <dbReference type="Pfam" id="PF08245"/>
    </source>
</evidence>
<dbReference type="InterPro" id="IPR036565">
    <property type="entry name" value="Mur-like_cat_sf"/>
</dbReference>
<keyword evidence="4 9" id="KW-0067">ATP-binding</keyword>
<gene>
    <name evidence="9 13" type="primary">mpl</name>
    <name evidence="13" type="ORF">I2F25_12065</name>
</gene>
<dbReference type="InterPro" id="IPR005757">
    <property type="entry name" value="Mpl"/>
</dbReference>
<proteinExistence type="inferred from homology"/>
<keyword evidence="9" id="KW-0460">Magnesium</keyword>
<dbReference type="Proteomes" id="UP001339883">
    <property type="component" value="Unassembled WGS sequence"/>
</dbReference>
<dbReference type="RefSeq" id="WP_325776153.1">
    <property type="nucleotide sequence ID" value="NZ_VTDN01000014.1"/>
</dbReference>
<evidence type="ECO:0000256" key="7">
    <source>
        <dbReference type="ARBA" id="ARBA00023306"/>
    </source>
</evidence>
<keyword evidence="14" id="KW-1185">Reference proteome</keyword>
<comment type="function">
    <text evidence="9">Reutilizes the intact tripeptide L-alanyl-gamma-D-glutamyl-meso-diaminopimelate by linking it to UDP-N-acetylmuramate.</text>
</comment>
<evidence type="ECO:0000313" key="13">
    <source>
        <dbReference type="EMBL" id="MEB5477767.1"/>
    </source>
</evidence>
<dbReference type="InterPro" id="IPR036615">
    <property type="entry name" value="Mur_ligase_C_dom_sf"/>
</dbReference>
<evidence type="ECO:0000256" key="2">
    <source>
        <dbReference type="ARBA" id="ARBA00022618"/>
    </source>
</evidence>
<dbReference type="EMBL" id="VTDN01000014">
    <property type="protein sequence ID" value="MEB5477767.1"/>
    <property type="molecule type" value="Genomic_DNA"/>
</dbReference>
<dbReference type="InterPro" id="IPR004101">
    <property type="entry name" value="Mur_ligase_C"/>
</dbReference>
<dbReference type="Pfam" id="PF02875">
    <property type="entry name" value="Mur_ligase_C"/>
    <property type="match status" value="1"/>
</dbReference>
<feature type="domain" description="Mur ligase N-terminal catalytic" evidence="10">
    <location>
        <begin position="2"/>
        <end position="100"/>
    </location>
</feature>
<keyword evidence="7 9" id="KW-0131">Cell cycle</keyword>
<evidence type="ECO:0000259" key="11">
    <source>
        <dbReference type="Pfam" id="PF02875"/>
    </source>
</evidence>
<dbReference type="EC" id="6.3.2.45" evidence="9"/>
<dbReference type="Gene3D" id="3.40.50.720">
    <property type="entry name" value="NAD(P)-binding Rossmann-like Domain"/>
    <property type="match status" value="1"/>
</dbReference>
<dbReference type="Gene3D" id="3.40.1190.10">
    <property type="entry name" value="Mur-like, catalytic domain"/>
    <property type="match status" value="1"/>
</dbReference>
<dbReference type="SUPFAM" id="SSF53623">
    <property type="entry name" value="MurD-like peptide ligases, catalytic domain"/>
    <property type="match status" value="1"/>
</dbReference>
<sequence length="455" mass="50151">MHLHILGICGTFMGSLALLARDLGHKVTGSDQNVYPPMSTQLENAGIELMQGYHREHLDPRPDLVIVGNAMVRGIDAIEYMLNEGIPYTSGPQFLAEHVLQDKHVLAVAGTHGKTTTTTMLAWVLEQAGLNPGFLIGGVPLGFSHSARLGGGQYFVVEADEYDSAFFDKRSKFVHYHPKTAILNNLEFDHADIFDDLAAIQKQFHHLVRTIPSEGKIIAPITESNIDDVLKQGCWTPVTRTALTSHNDAEIYAELIEADGSHFKVYHHQQFVGEVKWNMTGQHSVANALASIAAANHVGIDIGQACEALSKFGGVKRRMELLDTIDGIEIYDDFAHHPTAIATTLDGARKKLGKRRLWAVIEPRSNTMRLGTHKQGLAHATELADQVIWYQPEGLNWDLQPVIDASKNEAYVTHSLDDIIKHIVKDAHEGDAVIIMSNGGFGGLHQKLIKTLKKQ</sequence>
<keyword evidence="6 9" id="KW-0573">Peptidoglycan synthesis</keyword>
<feature type="binding site" evidence="9">
    <location>
        <begin position="110"/>
        <end position="116"/>
    </location>
    <ligand>
        <name>ATP</name>
        <dbReference type="ChEBI" id="CHEBI:30616"/>
    </ligand>
</feature>
<evidence type="ECO:0000256" key="6">
    <source>
        <dbReference type="ARBA" id="ARBA00022984"/>
    </source>
</evidence>
<keyword evidence="3 9" id="KW-0547">Nucleotide-binding</keyword>
<dbReference type="PANTHER" id="PTHR43445:SF5">
    <property type="entry name" value="UDP-N-ACETYLMURAMATE--L-ALANYL-GAMMA-D-GLUTAMYL-MESO-2,6-DIAMINOHEPTANDIOATE LIGASE"/>
    <property type="match status" value="1"/>
</dbReference>
<evidence type="ECO:0000256" key="4">
    <source>
        <dbReference type="ARBA" id="ARBA00022840"/>
    </source>
</evidence>
<evidence type="ECO:0000259" key="10">
    <source>
        <dbReference type="Pfam" id="PF01225"/>
    </source>
</evidence>
<feature type="domain" description="Mur ligase central" evidence="12">
    <location>
        <begin position="108"/>
        <end position="295"/>
    </location>
</feature>
<protein>
    <recommendedName>
        <fullName evidence="9">UDP-N-acetylmuramate--L-alanyl-gamma-D-glutamyl-meso-2,6-diaminoheptandioate ligase</fullName>
        <ecNumber evidence="9">6.3.2.45</ecNumber>
    </recommendedName>
    <alternativeName>
        <fullName evidence="9">Murein peptide ligase</fullName>
    </alternativeName>
    <alternativeName>
        <fullName evidence="9">UDP-N-acetylmuramate:L-alanyl-gamma-D-glutamyl-meso-diaminopimelate ligase</fullName>
    </alternativeName>
</protein>
<keyword evidence="8 9" id="KW-0961">Cell wall biogenesis/degradation</keyword>
<feature type="domain" description="Mur ligase C-terminal" evidence="11">
    <location>
        <begin position="317"/>
        <end position="439"/>
    </location>
</feature>
<dbReference type="SUPFAM" id="SSF51984">
    <property type="entry name" value="MurCD N-terminal domain"/>
    <property type="match status" value="1"/>
</dbReference>
<dbReference type="GO" id="GO:0016874">
    <property type="term" value="F:ligase activity"/>
    <property type="evidence" value="ECO:0007669"/>
    <property type="project" value="UniProtKB-KW"/>
</dbReference>
<evidence type="ECO:0000256" key="1">
    <source>
        <dbReference type="ARBA" id="ARBA00022598"/>
    </source>
</evidence>
<keyword evidence="5 9" id="KW-0133">Cell shape</keyword>
<name>A0ABU6DVR3_9GAMM</name>
<accession>A0ABU6DVR3</accession>
<dbReference type="Pfam" id="PF08245">
    <property type="entry name" value="Mur_ligase_M"/>
    <property type="match status" value="1"/>
</dbReference>
<dbReference type="InterPro" id="IPR050061">
    <property type="entry name" value="MurCDEF_pg_biosynth"/>
</dbReference>
<evidence type="ECO:0000256" key="5">
    <source>
        <dbReference type="ARBA" id="ARBA00022960"/>
    </source>
</evidence>
<dbReference type="SUPFAM" id="SSF53244">
    <property type="entry name" value="MurD-like peptide ligases, peptide-binding domain"/>
    <property type="match status" value="1"/>
</dbReference>
<dbReference type="PANTHER" id="PTHR43445">
    <property type="entry name" value="UDP-N-ACETYLMURAMATE--L-ALANINE LIGASE-RELATED"/>
    <property type="match status" value="1"/>
</dbReference>
<dbReference type="InterPro" id="IPR013221">
    <property type="entry name" value="Mur_ligase_cen"/>
</dbReference>
<reference evidence="13 14" key="1">
    <citation type="submission" date="2019-08" db="EMBL/GenBank/DDBJ databases">
        <title>Five species of Acinetobacter isolated from floral nectar and animal pollinators.</title>
        <authorList>
            <person name="Hendry T.A."/>
        </authorList>
    </citation>
    <scope>NUCLEOTIDE SEQUENCE [LARGE SCALE GENOMIC DNA]</scope>
    <source>
        <strain evidence="13 14">MD18.27</strain>
    </source>
</reference>
<dbReference type="NCBIfam" id="TIGR01081">
    <property type="entry name" value="mpl"/>
    <property type="match status" value="1"/>
</dbReference>
<evidence type="ECO:0000256" key="9">
    <source>
        <dbReference type="HAMAP-Rule" id="MF_02020"/>
    </source>
</evidence>
<dbReference type="Pfam" id="PF01225">
    <property type="entry name" value="Mur_ligase"/>
    <property type="match status" value="1"/>
</dbReference>
<organism evidence="13 14">
    <name type="scientific">Acinetobacter pollinis</name>
    <dbReference type="NCBI Taxonomy" id="2605270"/>
    <lineage>
        <taxon>Bacteria</taxon>
        <taxon>Pseudomonadati</taxon>
        <taxon>Pseudomonadota</taxon>
        <taxon>Gammaproteobacteria</taxon>
        <taxon>Moraxellales</taxon>
        <taxon>Moraxellaceae</taxon>
        <taxon>Acinetobacter</taxon>
    </lineage>
</organism>
<keyword evidence="2 9" id="KW-0132">Cell division</keyword>
<comment type="caution">
    <text evidence="13">The sequence shown here is derived from an EMBL/GenBank/DDBJ whole genome shotgun (WGS) entry which is preliminary data.</text>
</comment>
<dbReference type="Gene3D" id="3.90.190.20">
    <property type="entry name" value="Mur ligase, C-terminal domain"/>
    <property type="match status" value="1"/>
</dbReference>
<comment type="similarity">
    <text evidence="9">Belongs to the MurCDEF family. Mpl subfamily.</text>
</comment>
<comment type="catalytic activity">
    <reaction evidence="9">
        <text>UDP-N-acetyl-alpha-D-muramate + L-alanyl-gamma-D-glutamyl-meso-2,6-diaminopimelate + ATP = UDP-N-acetyl-alpha-D-muramoyl-L-alanyl-gamma-D-glutamyl-meso-2,6-diaminopimelate + ADP + phosphate + H(+)</text>
        <dbReference type="Rhea" id="RHEA:29563"/>
        <dbReference type="ChEBI" id="CHEBI:15378"/>
        <dbReference type="ChEBI" id="CHEBI:30616"/>
        <dbReference type="ChEBI" id="CHEBI:43474"/>
        <dbReference type="ChEBI" id="CHEBI:61401"/>
        <dbReference type="ChEBI" id="CHEBI:70757"/>
        <dbReference type="ChEBI" id="CHEBI:83905"/>
        <dbReference type="ChEBI" id="CHEBI:456216"/>
        <dbReference type="EC" id="6.3.2.45"/>
    </reaction>
</comment>
<comment type="pathway">
    <text evidence="9">Cell wall biogenesis; peptidoglycan recycling.</text>
</comment>
<evidence type="ECO:0000256" key="3">
    <source>
        <dbReference type="ARBA" id="ARBA00022741"/>
    </source>
</evidence>
<evidence type="ECO:0000313" key="14">
    <source>
        <dbReference type="Proteomes" id="UP001339883"/>
    </source>
</evidence>